<feature type="transmembrane region" description="Helical" evidence="8">
    <location>
        <begin position="365"/>
        <end position="386"/>
    </location>
</feature>
<evidence type="ECO:0000256" key="8">
    <source>
        <dbReference type="RuleBase" id="RU363032"/>
    </source>
</evidence>
<organism evidence="10 11">
    <name type="scientific">Pararhodospirillum photometricum DSM 122</name>
    <dbReference type="NCBI Taxonomy" id="1150469"/>
    <lineage>
        <taxon>Bacteria</taxon>
        <taxon>Pseudomonadati</taxon>
        <taxon>Pseudomonadota</taxon>
        <taxon>Alphaproteobacteria</taxon>
        <taxon>Rhodospirillales</taxon>
        <taxon>Rhodospirillaceae</taxon>
        <taxon>Pararhodospirillum</taxon>
    </lineage>
</organism>
<dbReference type="PANTHER" id="PTHR42929:SF3">
    <property type="entry name" value="PUTRESCINE TRANSPORT SYSTEM PERMEASE PROTEIN POTH"/>
    <property type="match status" value="1"/>
</dbReference>
<dbReference type="eggNOG" id="COG1176">
    <property type="taxonomic scope" value="Bacteria"/>
</dbReference>
<dbReference type="InterPro" id="IPR035906">
    <property type="entry name" value="MetI-like_sf"/>
</dbReference>
<dbReference type="GO" id="GO:0005886">
    <property type="term" value="C:plasma membrane"/>
    <property type="evidence" value="ECO:0007669"/>
    <property type="project" value="UniProtKB-SubCell"/>
</dbReference>
<keyword evidence="7 8" id="KW-0472">Membrane</keyword>
<keyword evidence="6 8" id="KW-1133">Transmembrane helix</keyword>
<feature type="domain" description="ABC transmembrane type-1" evidence="9">
    <location>
        <begin position="180"/>
        <end position="386"/>
    </location>
</feature>
<protein>
    <submittedName>
        <fullName evidence="10">Binding-protein-dependent transport systems inner membrane component</fullName>
    </submittedName>
</protein>
<keyword evidence="3 8" id="KW-0813">Transport</keyword>
<feature type="transmembrane region" description="Helical" evidence="8">
    <location>
        <begin position="176"/>
        <end position="203"/>
    </location>
</feature>
<dbReference type="PANTHER" id="PTHR42929">
    <property type="entry name" value="INNER MEMBRANE ABC TRANSPORTER PERMEASE PROTEIN YDCU-RELATED-RELATED"/>
    <property type="match status" value="1"/>
</dbReference>
<evidence type="ECO:0000259" key="9">
    <source>
        <dbReference type="PROSITE" id="PS50928"/>
    </source>
</evidence>
<dbReference type="CDD" id="cd06261">
    <property type="entry name" value="TM_PBP2"/>
    <property type="match status" value="1"/>
</dbReference>
<dbReference type="InterPro" id="IPR000515">
    <property type="entry name" value="MetI-like"/>
</dbReference>
<accession>H6SMY6</accession>
<keyword evidence="4" id="KW-1003">Cell membrane</keyword>
<name>H6SMY6_PARPM</name>
<evidence type="ECO:0000256" key="1">
    <source>
        <dbReference type="ARBA" id="ARBA00004651"/>
    </source>
</evidence>
<keyword evidence="5 8" id="KW-0812">Transmembrane</keyword>
<dbReference type="Proteomes" id="UP000033220">
    <property type="component" value="Chromosome DSM 122"/>
</dbReference>
<evidence type="ECO:0000256" key="3">
    <source>
        <dbReference type="ARBA" id="ARBA00022448"/>
    </source>
</evidence>
<comment type="subcellular location">
    <subcellularLocation>
        <location evidence="1 8">Cell membrane</location>
        <topology evidence="1 8">Multi-pass membrane protein</topology>
    </subcellularLocation>
</comment>
<evidence type="ECO:0000256" key="4">
    <source>
        <dbReference type="ARBA" id="ARBA00022475"/>
    </source>
</evidence>
<feature type="transmembrane region" description="Helical" evidence="8">
    <location>
        <begin position="215"/>
        <end position="236"/>
    </location>
</feature>
<dbReference type="PATRIC" id="fig|1150469.3.peg.287"/>
<dbReference type="HOGENOM" id="CLU_016047_18_3_5"/>
<dbReference type="Gene3D" id="1.10.3720.10">
    <property type="entry name" value="MetI-like"/>
    <property type="match status" value="1"/>
</dbReference>
<evidence type="ECO:0000256" key="7">
    <source>
        <dbReference type="ARBA" id="ARBA00023136"/>
    </source>
</evidence>
<keyword evidence="11" id="KW-1185">Reference proteome</keyword>
<dbReference type="GO" id="GO:0055085">
    <property type="term" value="P:transmembrane transport"/>
    <property type="evidence" value="ECO:0007669"/>
    <property type="project" value="InterPro"/>
</dbReference>
<feature type="transmembrane region" description="Helical" evidence="8">
    <location>
        <begin position="111"/>
        <end position="132"/>
    </location>
</feature>
<reference evidence="10 11" key="1">
    <citation type="submission" date="2012-02" db="EMBL/GenBank/DDBJ databases">
        <title>Shotgun genome sequence of Phaeospirillum photometricum DSM 122.</title>
        <authorList>
            <person name="Duquesne K."/>
            <person name="Sturgis J."/>
        </authorList>
    </citation>
    <scope>NUCLEOTIDE SEQUENCE [LARGE SCALE GENOMIC DNA]</scope>
    <source>
        <strain evidence="11">DSM122</strain>
    </source>
</reference>
<evidence type="ECO:0000313" key="11">
    <source>
        <dbReference type="Proteomes" id="UP000033220"/>
    </source>
</evidence>
<dbReference type="PROSITE" id="PS50928">
    <property type="entry name" value="ABC_TM1"/>
    <property type="match status" value="1"/>
</dbReference>
<evidence type="ECO:0000256" key="6">
    <source>
        <dbReference type="ARBA" id="ARBA00022989"/>
    </source>
</evidence>
<proteinExistence type="inferred from homology"/>
<evidence type="ECO:0000313" key="10">
    <source>
        <dbReference type="EMBL" id="CCG06862.1"/>
    </source>
</evidence>
<dbReference type="AlphaFoldDB" id="H6SMY6"/>
<dbReference type="EMBL" id="HE663493">
    <property type="protein sequence ID" value="CCG06862.1"/>
    <property type="molecule type" value="Genomic_DNA"/>
</dbReference>
<evidence type="ECO:0000256" key="5">
    <source>
        <dbReference type="ARBA" id="ARBA00022692"/>
    </source>
</evidence>
<dbReference type="STRING" id="1150469.RSPPHO_00236"/>
<comment type="similarity">
    <text evidence="2">Belongs to the binding-protein-dependent transport system permease family. CysTW subfamily.</text>
</comment>
<sequence>MGGPPPRKGNALDRKAHWPLQLGRGGRARHRVSWLHLDLHRATRKRQAGAQHGRQPRSRCGMDHRLGGSGVRVLDRAQPGGGDVVNARALDLLRRARWIVDERLHQGGRRLILAVPFGWLLLFFLLPFALVLKISFAEYRLGIPPFTDLITYTDQAYVTITLAISNYMSLLEDRQYLIAFLNSIRIASISTLITLLIAYPMAYAIARAPKGPRTFLLFLVILPFWTSFLIRVYAWVGLLKGNGLVNQALMALGLIDQPLLIAGSDWGVFIGIVYSYLPFMILPLYSTLEKLDPSLLEAAYDLGCRPWQAFVKVTLPLSAPGIIAGCMLVFIPAVGEFVIPELLGGADTFMIGRVLWNEFFLNRDWPVASAVAVVMLIMLVAPIMIFQYLQAREAAADAEEKS</sequence>
<feature type="transmembrane region" description="Helical" evidence="8">
    <location>
        <begin position="309"/>
        <end position="334"/>
    </location>
</feature>
<gene>
    <name evidence="10" type="ORF">RSPPHO_00236</name>
</gene>
<dbReference type="KEGG" id="rpm:RSPPHO_00236"/>
<evidence type="ECO:0000256" key="2">
    <source>
        <dbReference type="ARBA" id="ARBA00007069"/>
    </source>
</evidence>
<dbReference type="Pfam" id="PF00528">
    <property type="entry name" value="BPD_transp_1"/>
    <property type="match status" value="1"/>
</dbReference>
<dbReference type="SUPFAM" id="SSF161098">
    <property type="entry name" value="MetI-like"/>
    <property type="match status" value="1"/>
</dbReference>
<feature type="transmembrane region" description="Helical" evidence="8">
    <location>
        <begin position="266"/>
        <end position="288"/>
    </location>
</feature>